<proteinExistence type="predicted"/>
<dbReference type="EMBL" id="OKRB01000013">
    <property type="protein sequence ID" value="SPE17788.1"/>
    <property type="molecule type" value="Genomic_DNA"/>
</dbReference>
<dbReference type="Proteomes" id="UP000239735">
    <property type="component" value="Unassembled WGS sequence"/>
</dbReference>
<gene>
    <name evidence="1" type="ORF">SBA5_110148</name>
</gene>
<protein>
    <submittedName>
        <fullName evidence="1">Uncharacterized protein</fullName>
    </submittedName>
</protein>
<organism evidence="1 2">
    <name type="scientific">Candidatus Sulfuritelmatomonas gaucii</name>
    <dbReference type="NCBI Taxonomy" id="2043161"/>
    <lineage>
        <taxon>Bacteria</taxon>
        <taxon>Pseudomonadati</taxon>
        <taxon>Acidobacteriota</taxon>
        <taxon>Terriglobia</taxon>
        <taxon>Terriglobales</taxon>
        <taxon>Acidobacteriaceae</taxon>
        <taxon>Candidatus Sulfuritelmatomonas</taxon>
    </lineage>
</organism>
<sequence length="52" mass="5373">MTAGMGGRTDMNEDSGENTIQPGSAVIVMEMSAARAEWVSAPTLMKSTPVSA</sequence>
<evidence type="ECO:0000313" key="2">
    <source>
        <dbReference type="Proteomes" id="UP000239735"/>
    </source>
</evidence>
<evidence type="ECO:0000313" key="1">
    <source>
        <dbReference type="EMBL" id="SPE17788.1"/>
    </source>
</evidence>
<dbReference type="AlphaFoldDB" id="A0A2N9L3D3"/>
<reference evidence="2" key="1">
    <citation type="submission" date="2018-02" db="EMBL/GenBank/DDBJ databases">
        <authorList>
            <person name="Hausmann B."/>
        </authorList>
    </citation>
    <scope>NUCLEOTIDE SEQUENCE [LARGE SCALE GENOMIC DNA]</scope>
    <source>
        <strain evidence="2">Peat soil MAG SbA5</strain>
    </source>
</reference>
<name>A0A2N9L3D3_9BACT</name>
<accession>A0A2N9L3D3</accession>